<keyword evidence="2" id="KW-1185">Reference proteome</keyword>
<dbReference type="Proteomes" id="UP001224890">
    <property type="component" value="Unassembled WGS sequence"/>
</dbReference>
<evidence type="ECO:0000313" key="1">
    <source>
        <dbReference type="EMBL" id="KAK1659325.1"/>
    </source>
</evidence>
<protein>
    <submittedName>
        <fullName evidence="1">Uncharacterized protein</fullName>
    </submittedName>
</protein>
<comment type="caution">
    <text evidence="1">The sequence shown here is derived from an EMBL/GenBank/DDBJ whole genome shotgun (WGS) entry which is preliminary data.</text>
</comment>
<dbReference type="AlphaFoldDB" id="A0AAJ0EN22"/>
<gene>
    <name evidence="1" type="ORF">BDP55DRAFT_362685</name>
</gene>
<proteinExistence type="predicted"/>
<name>A0AAJ0EN22_9PEZI</name>
<accession>A0AAJ0EN22</accession>
<reference evidence="1" key="1">
    <citation type="submission" date="2021-06" db="EMBL/GenBank/DDBJ databases">
        <title>Comparative genomics, transcriptomics and evolutionary studies reveal genomic signatures of adaptation to plant cell wall in hemibiotrophic fungi.</title>
        <authorList>
            <consortium name="DOE Joint Genome Institute"/>
            <person name="Baroncelli R."/>
            <person name="Diaz J.F."/>
            <person name="Benocci T."/>
            <person name="Peng M."/>
            <person name="Battaglia E."/>
            <person name="Haridas S."/>
            <person name="Andreopoulos W."/>
            <person name="Labutti K."/>
            <person name="Pangilinan J."/>
            <person name="Floch G.L."/>
            <person name="Makela M.R."/>
            <person name="Henrissat B."/>
            <person name="Grigoriev I.V."/>
            <person name="Crouch J.A."/>
            <person name="De Vries R.P."/>
            <person name="Sukno S.A."/>
            <person name="Thon M.R."/>
        </authorList>
    </citation>
    <scope>NUCLEOTIDE SEQUENCE</scope>
    <source>
        <strain evidence="1">CBS 193.32</strain>
    </source>
</reference>
<sequence length="71" mass="7963">MQSTCVPHMAGPTLTIVPFFCQVCRASLNISYLELAIIRAVSLQKMPVRYDHTEVEVLKSLEETRPMPGQS</sequence>
<dbReference type="EMBL" id="JAHMHR010000062">
    <property type="protein sequence ID" value="KAK1659325.1"/>
    <property type="molecule type" value="Genomic_DNA"/>
</dbReference>
<evidence type="ECO:0000313" key="2">
    <source>
        <dbReference type="Proteomes" id="UP001224890"/>
    </source>
</evidence>
<organism evidence="1 2">
    <name type="scientific">Colletotrichum godetiae</name>
    <dbReference type="NCBI Taxonomy" id="1209918"/>
    <lineage>
        <taxon>Eukaryota</taxon>
        <taxon>Fungi</taxon>
        <taxon>Dikarya</taxon>
        <taxon>Ascomycota</taxon>
        <taxon>Pezizomycotina</taxon>
        <taxon>Sordariomycetes</taxon>
        <taxon>Hypocreomycetidae</taxon>
        <taxon>Glomerellales</taxon>
        <taxon>Glomerellaceae</taxon>
        <taxon>Colletotrichum</taxon>
        <taxon>Colletotrichum acutatum species complex</taxon>
    </lineage>
</organism>
<dbReference type="RefSeq" id="XP_060424089.1">
    <property type="nucleotide sequence ID" value="XM_060567051.1"/>
</dbReference>
<dbReference type="GeneID" id="85451577"/>